<dbReference type="AlphaFoldDB" id="A0A345BZ04"/>
<dbReference type="SUPFAM" id="SSF56601">
    <property type="entry name" value="beta-lactamase/transpeptidase-like"/>
    <property type="match status" value="1"/>
</dbReference>
<proteinExistence type="predicted"/>
<accession>A0A345BZ04</accession>
<keyword evidence="3" id="KW-1185">Reference proteome</keyword>
<dbReference type="InterPro" id="IPR001466">
    <property type="entry name" value="Beta-lactam-related"/>
</dbReference>
<dbReference type="KEGG" id="rue:DT065_09240"/>
<reference evidence="2 3" key="1">
    <citation type="journal article" date="2018" name="J. Microbiol.">
        <title>Salicibibacter kimchii gen. nov., sp. nov., a moderately halophilic and alkalitolerant bacterium in the family Bacillaceae, isolated from kimchi.</title>
        <authorList>
            <person name="Jang J.Y."/>
            <person name="Oh Y.J."/>
            <person name="Lim S.K."/>
            <person name="Park H.K."/>
            <person name="Lee C."/>
            <person name="Kim J.Y."/>
            <person name="Lee M.A."/>
            <person name="Choi H.J."/>
        </authorList>
    </citation>
    <scope>NUCLEOTIDE SEQUENCE [LARGE SCALE GENOMIC DNA]</scope>
    <source>
        <strain evidence="2 3">NKC1-1</strain>
    </source>
</reference>
<name>A0A345BZ04_9BACI</name>
<dbReference type="EMBL" id="CP031092">
    <property type="protein sequence ID" value="AXF56185.1"/>
    <property type="molecule type" value="Genomic_DNA"/>
</dbReference>
<evidence type="ECO:0000259" key="1">
    <source>
        <dbReference type="Pfam" id="PF00144"/>
    </source>
</evidence>
<evidence type="ECO:0000313" key="2">
    <source>
        <dbReference type="EMBL" id="AXF56185.1"/>
    </source>
</evidence>
<dbReference type="Proteomes" id="UP000252100">
    <property type="component" value="Chromosome"/>
</dbReference>
<dbReference type="InterPro" id="IPR012338">
    <property type="entry name" value="Beta-lactam/transpept-like"/>
</dbReference>
<evidence type="ECO:0000313" key="3">
    <source>
        <dbReference type="Proteomes" id="UP000252100"/>
    </source>
</evidence>
<protein>
    <recommendedName>
        <fullName evidence="1">Beta-lactamase-related domain-containing protein</fullName>
    </recommendedName>
</protein>
<feature type="domain" description="Beta-lactamase-related" evidence="1">
    <location>
        <begin position="35"/>
        <end position="82"/>
    </location>
</feature>
<dbReference type="Pfam" id="PF00144">
    <property type="entry name" value="Beta-lactamase"/>
    <property type="match status" value="1"/>
</dbReference>
<sequence length="84" mass="9552">MEIQKQKIKKVFEGVTKNKQIHESLLLIENASGDFSYHLGYGGKKTDTPILTASITKLFTSTCILILREQEKLSLDDKMSKYSE</sequence>
<gene>
    <name evidence="2" type="ORF">DT065_09240</name>
</gene>
<dbReference type="OrthoDB" id="9803467at2"/>
<organism evidence="2 3">
    <name type="scientific">Salicibibacter kimchii</name>
    <dbReference type="NCBI Taxonomy" id="2099786"/>
    <lineage>
        <taxon>Bacteria</taxon>
        <taxon>Bacillati</taxon>
        <taxon>Bacillota</taxon>
        <taxon>Bacilli</taxon>
        <taxon>Bacillales</taxon>
        <taxon>Bacillaceae</taxon>
        <taxon>Salicibibacter</taxon>
    </lineage>
</organism>
<dbReference type="Gene3D" id="3.40.710.10">
    <property type="entry name" value="DD-peptidase/beta-lactamase superfamily"/>
    <property type="match status" value="1"/>
</dbReference>